<reference evidence="2" key="3">
    <citation type="journal article" date="2017" name="Nature">
        <title>Genome sequence of the progenitor of the wheat D genome Aegilops tauschii.</title>
        <authorList>
            <person name="Luo M.C."/>
            <person name="Gu Y.Q."/>
            <person name="Puiu D."/>
            <person name="Wang H."/>
            <person name="Twardziok S.O."/>
            <person name="Deal K.R."/>
            <person name="Huo N."/>
            <person name="Zhu T."/>
            <person name="Wang L."/>
            <person name="Wang Y."/>
            <person name="McGuire P.E."/>
            <person name="Liu S."/>
            <person name="Long H."/>
            <person name="Ramasamy R.K."/>
            <person name="Rodriguez J.C."/>
            <person name="Van S.L."/>
            <person name="Yuan L."/>
            <person name="Wang Z."/>
            <person name="Xia Z."/>
            <person name="Xiao L."/>
            <person name="Anderson O.D."/>
            <person name="Ouyang S."/>
            <person name="Liang Y."/>
            <person name="Zimin A.V."/>
            <person name="Pertea G."/>
            <person name="Qi P."/>
            <person name="Bennetzen J.L."/>
            <person name="Dai X."/>
            <person name="Dawson M.W."/>
            <person name="Muller H.G."/>
            <person name="Kugler K."/>
            <person name="Rivarola-Duarte L."/>
            <person name="Spannagl M."/>
            <person name="Mayer K.F.X."/>
            <person name="Lu F.H."/>
            <person name="Bevan M.W."/>
            <person name="Leroy P."/>
            <person name="Li P."/>
            <person name="You F.M."/>
            <person name="Sun Q."/>
            <person name="Liu Z."/>
            <person name="Lyons E."/>
            <person name="Wicker T."/>
            <person name="Salzberg S.L."/>
            <person name="Devos K.M."/>
            <person name="Dvorak J."/>
        </authorList>
    </citation>
    <scope>NUCLEOTIDE SEQUENCE [LARGE SCALE GENOMIC DNA]</scope>
    <source>
        <strain evidence="2">cv. AL8/78</strain>
    </source>
</reference>
<dbReference type="Gramene" id="AET2Gv21214000.1">
    <property type="protein sequence ID" value="AET2Gv21214000.1"/>
    <property type="gene ID" value="AET2Gv21214000"/>
</dbReference>
<organism evidence="2 3">
    <name type="scientific">Aegilops tauschii subsp. strangulata</name>
    <name type="common">Goatgrass</name>
    <dbReference type="NCBI Taxonomy" id="200361"/>
    <lineage>
        <taxon>Eukaryota</taxon>
        <taxon>Viridiplantae</taxon>
        <taxon>Streptophyta</taxon>
        <taxon>Embryophyta</taxon>
        <taxon>Tracheophyta</taxon>
        <taxon>Spermatophyta</taxon>
        <taxon>Magnoliopsida</taxon>
        <taxon>Liliopsida</taxon>
        <taxon>Poales</taxon>
        <taxon>Poaceae</taxon>
        <taxon>BOP clade</taxon>
        <taxon>Pooideae</taxon>
        <taxon>Triticodae</taxon>
        <taxon>Triticeae</taxon>
        <taxon>Triticinae</taxon>
        <taxon>Aegilops</taxon>
    </lineage>
</organism>
<evidence type="ECO:0000313" key="2">
    <source>
        <dbReference type="EnsemblPlants" id="AET2Gv21214000.1"/>
    </source>
</evidence>
<sequence length="144" mass="15808">MAAAPVASLEHRWPRRGLHCSSDEAPLQPRRSSNDPDEAPLQPRRSSNDPDDAPLQPRARFIGAPATTADVATQHATVVAEAPGRRTGSATRAPRRRRRRHLPPVRERPAQPAHAPRRLAPGRPVGALKRAVWPPGRRSASRRP</sequence>
<accession>A0A453DEV0</accession>
<keyword evidence="3" id="KW-1185">Reference proteome</keyword>
<reference evidence="3" key="1">
    <citation type="journal article" date="2014" name="Science">
        <title>Ancient hybridizations among the ancestral genomes of bread wheat.</title>
        <authorList>
            <consortium name="International Wheat Genome Sequencing Consortium,"/>
            <person name="Marcussen T."/>
            <person name="Sandve S.R."/>
            <person name="Heier L."/>
            <person name="Spannagl M."/>
            <person name="Pfeifer M."/>
            <person name="Jakobsen K.S."/>
            <person name="Wulff B.B."/>
            <person name="Steuernagel B."/>
            <person name="Mayer K.F."/>
            <person name="Olsen O.A."/>
        </authorList>
    </citation>
    <scope>NUCLEOTIDE SEQUENCE [LARGE SCALE GENOMIC DNA]</scope>
    <source>
        <strain evidence="3">cv. AL8/78</strain>
    </source>
</reference>
<feature type="compositionally biased region" description="Basic residues" evidence="1">
    <location>
        <begin position="93"/>
        <end position="103"/>
    </location>
</feature>
<evidence type="ECO:0000256" key="1">
    <source>
        <dbReference type="SAM" id="MobiDB-lite"/>
    </source>
</evidence>
<dbReference type="Proteomes" id="UP000015105">
    <property type="component" value="Chromosome 2D"/>
</dbReference>
<dbReference type="EnsemblPlants" id="AET2Gv21214000.1">
    <property type="protein sequence ID" value="AET2Gv21214000.1"/>
    <property type="gene ID" value="AET2Gv21214000"/>
</dbReference>
<reference evidence="2" key="5">
    <citation type="journal article" date="2021" name="G3 (Bethesda)">
        <title>Aegilops tauschii genome assembly Aet v5.0 features greater sequence contiguity and improved annotation.</title>
        <authorList>
            <person name="Wang L."/>
            <person name="Zhu T."/>
            <person name="Rodriguez J.C."/>
            <person name="Deal K.R."/>
            <person name="Dubcovsky J."/>
            <person name="McGuire P.E."/>
            <person name="Lux T."/>
            <person name="Spannagl M."/>
            <person name="Mayer K.F.X."/>
            <person name="Baldrich P."/>
            <person name="Meyers B.C."/>
            <person name="Huo N."/>
            <person name="Gu Y.Q."/>
            <person name="Zhou H."/>
            <person name="Devos K.M."/>
            <person name="Bennetzen J.L."/>
            <person name="Unver T."/>
            <person name="Budak H."/>
            <person name="Gulick P.J."/>
            <person name="Galiba G."/>
            <person name="Kalapos B."/>
            <person name="Nelson D.R."/>
            <person name="Li P."/>
            <person name="You F.M."/>
            <person name="Luo M.C."/>
            <person name="Dvorak J."/>
        </authorList>
    </citation>
    <scope>NUCLEOTIDE SEQUENCE [LARGE SCALE GENOMIC DNA]</scope>
    <source>
        <strain evidence="2">cv. AL8/78</strain>
    </source>
</reference>
<evidence type="ECO:0000313" key="3">
    <source>
        <dbReference type="Proteomes" id="UP000015105"/>
    </source>
</evidence>
<proteinExistence type="predicted"/>
<reference evidence="2" key="4">
    <citation type="submission" date="2019-03" db="UniProtKB">
        <authorList>
            <consortium name="EnsemblPlants"/>
        </authorList>
    </citation>
    <scope>IDENTIFICATION</scope>
</reference>
<reference evidence="3" key="2">
    <citation type="journal article" date="2017" name="Nat. Plants">
        <title>The Aegilops tauschii genome reveals multiple impacts of transposons.</title>
        <authorList>
            <person name="Zhao G."/>
            <person name="Zou C."/>
            <person name="Li K."/>
            <person name="Wang K."/>
            <person name="Li T."/>
            <person name="Gao L."/>
            <person name="Zhang X."/>
            <person name="Wang H."/>
            <person name="Yang Z."/>
            <person name="Liu X."/>
            <person name="Jiang W."/>
            <person name="Mao L."/>
            <person name="Kong X."/>
            <person name="Jiao Y."/>
            <person name="Jia J."/>
        </authorList>
    </citation>
    <scope>NUCLEOTIDE SEQUENCE [LARGE SCALE GENOMIC DNA]</scope>
    <source>
        <strain evidence="3">cv. AL8/78</strain>
    </source>
</reference>
<dbReference type="AlphaFoldDB" id="A0A453DEV0"/>
<protein>
    <submittedName>
        <fullName evidence="2">Uncharacterized protein</fullName>
    </submittedName>
</protein>
<name>A0A453DEV0_AEGTS</name>
<feature type="region of interest" description="Disordered" evidence="1">
    <location>
        <begin position="1"/>
        <end position="144"/>
    </location>
</feature>